<gene>
    <name evidence="5" type="ORF">CD32_21470</name>
</gene>
<evidence type="ECO:0000256" key="1">
    <source>
        <dbReference type="ARBA" id="ARBA00022491"/>
    </source>
</evidence>
<dbReference type="PROSITE" id="PS50977">
    <property type="entry name" value="HTH_TETR_2"/>
    <property type="match status" value="1"/>
</dbReference>
<evidence type="ECO:0000256" key="3">
    <source>
        <dbReference type="PROSITE-ProRule" id="PRU00335"/>
    </source>
</evidence>
<comment type="caution">
    <text evidence="5">The sequence shown here is derived from an EMBL/GenBank/DDBJ whole genome shotgun (WGS) entry which is preliminary data.</text>
</comment>
<evidence type="ECO:0000256" key="2">
    <source>
        <dbReference type="ARBA" id="ARBA00023125"/>
    </source>
</evidence>
<reference evidence="5 6" key="1">
    <citation type="submission" date="2014-02" db="EMBL/GenBank/DDBJ databases">
        <title>Draft genome sequence of Lysinibacillus odysseyi NBRC 100172.</title>
        <authorList>
            <person name="Zhang F."/>
            <person name="Wang G."/>
            <person name="Zhang L."/>
        </authorList>
    </citation>
    <scope>NUCLEOTIDE SEQUENCE [LARGE SCALE GENOMIC DNA]</scope>
    <source>
        <strain evidence="5 6">NBRC 100172</strain>
    </source>
</reference>
<dbReference type="GO" id="GO:0003677">
    <property type="term" value="F:DNA binding"/>
    <property type="evidence" value="ECO:0007669"/>
    <property type="project" value="UniProtKB-UniRule"/>
</dbReference>
<dbReference type="InterPro" id="IPR009057">
    <property type="entry name" value="Homeodomain-like_sf"/>
</dbReference>
<dbReference type="EMBL" id="JPVP01000060">
    <property type="protein sequence ID" value="KGR81884.1"/>
    <property type="molecule type" value="Genomic_DNA"/>
</dbReference>
<protein>
    <recommendedName>
        <fullName evidence="4">HTH tetR-type domain-containing protein</fullName>
    </recommendedName>
</protein>
<evidence type="ECO:0000313" key="6">
    <source>
        <dbReference type="Proteomes" id="UP000030437"/>
    </source>
</evidence>
<dbReference type="STRING" id="1220589.CD32_21470"/>
<dbReference type="Gene3D" id="1.10.357.10">
    <property type="entry name" value="Tetracycline Repressor, domain 2"/>
    <property type="match status" value="1"/>
</dbReference>
<name>A0A0A3IAZ9_9BACI</name>
<dbReference type="InterPro" id="IPR001647">
    <property type="entry name" value="HTH_TetR"/>
</dbReference>
<dbReference type="Proteomes" id="UP000030437">
    <property type="component" value="Unassembled WGS sequence"/>
</dbReference>
<keyword evidence="1" id="KW-0678">Repressor</keyword>
<dbReference type="InterPro" id="IPR050624">
    <property type="entry name" value="HTH-type_Tx_Regulator"/>
</dbReference>
<dbReference type="PANTHER" id="PTHR43479">
    <property type="entry name" value="ACREF/ENVCD OPERON REPRESSOR-RELATED"/>
    <property type="match status" value="1"/>
</dbReference>
<dbReference type="eggNOG" id="COG1309">
    <property type="taxonomic scope" value="Bacteria"/>
</dbReference>
<proteinExistence type="predicted"/>
<dbReference type="SUPFAM" id="SSF46689">
    <property type="entry name" value="Homeodomain-like"/>
    <property type="match status" value="1"/>
</dbReference>
<keyword evidence="6" id="KW-1185">Reference proteome</keyword>
<dbReference type="PANTHER" id="PTHR43479:SF11">
    <property type="entry name" value="ACREF_ENVCD OPERON REPRESSOR-RELATED"/>
    <property type="match status" value="1"/>
</dbReference>
<keyword evidence="2 3" id="KW-0238">DNA-binding</keyword>
<sequence length="191" mass="22801">MTARKKLENELTKEMIIHEAHRHFIAHDYSKVSMREIAKELGCTHGAIYYHFKNKADLFYAVVEHYFNELNLILSECVFQEGNPTEKARNVLIEFIKFGLDHQSQYNYMFMKQDEEIDPLRQNASIESLHQFTKTIQKLYNEQLPNEEIFYIFVSMHGFVSHYAGRVENFEEAREAAERFTQYLIRALEKY</sequence>
<evidence type="ECO:0000259" key="4">
    <source>
        <dbReference type="PROSITE" id="PS50977"/>
    </source>
</evidence>
<dbReference type="AlphaFoldDB" id="A0A0A3IAZ9"/>
<dbReference type="RefSeq" id="WP_036158907.1">
    <property type="nucleotide sequence ID" value="NZ_AVCX01000001.1"/>
</dbReference>
<organism evidence="5 6">
    <name type="scientific">Lysinibacillus odysseyi 34hs-1 = NBRC 100172</name>
    <dbReference type="NCBI Taxonomy" id="1220589"/>
    <lineage>
        <taxon>Bacteria</taxon>
        <taxon>Bacillati</taxon>
        <taxon>Bacillota</taxon>
        <taxon>Bacilli</taxon>
        <taxon>Bacillales</taxon>
        <taxon>Bacillaceae</taxon>
        <taxon>Lysinibacillus</taxon>
    </lineage>
</organism>
<dbReference type="Pfam" id="PF00440">
    <property type="entry name" value="TetR_N"/>
    <property type="match status" value="1"/>
</dbReference>
<accession>A0A0A3IAZ9</accession>
<evidence type="ECO:0000313" key="5">
    <source>
        <dbReference type="EMBL" id="KGR81884.1"/>
    </source>
</evidence>
<feature type="DNA-binding region" description="H-T-H motif" evidence="3">
    <location>
        <begin position="33"/>
        <end position="52"/>
    </location>
</feature>
<feature type="domain" description="HTH tetR-type" evidence="4">
    <location>
        <begin position="10"/>
        <end position="70"/>
    </location>
</feature>